<evidence type="ECO:0000313" key="2">
    <source>
        <dbReference type="Proteomes" id="UP000437824"/>
    </source>
</evidence>
<dbReference type="AlphaFoldDB" id="A0A844GHL5"/>
<dbReference type="Proteomes" id="UP000437824">
    <property type="component" value="Unassembled WGS sequence"/>
</dbReference>
<gene>
    <name evidence="1" type="ORF">GKZ57_02800</name>
</gene>
<dbReference type="EMBL" id="WMBC01000001">
    <property type="protein sequence ID" value="MTD60220.1"/>
    <property type="molecule type" value="Genomic_DNA"/>
</dbReference>
<name>A0A844GHL5_9FIRM</name>
<proteinExistence type="predicted"/>
<organism evidence="1 2">
    <name type="scientific">Blautia luti DSM 14534 = JCM 17040</name>
    <dbReference type="NCBI Taxonomy" id="649762"/>
    <lineage>
        <taxon>Bacteria</taxon>
        <taxon>Bacillati</taxon>
        <taxon>Bacillota</taxon>
        <taxon>Clostridia</taxon>
        <taxon>Lachnospirales</taxon>
        <taxon>Lachnospiraceae</taxon>
        <taxon>Blautia</taxon>
    </lineage>
</organism>
<reference evidence="1 2" key="1">
    <citation type="submission" date="2019-11" db="EMBL/GenBank/DDBJ databases">
        <title>Draft genome sequence of Blautia luti DSM 14534T, isolated from human stool.</title>
        <authorList>
            <person name="Ortiz R."/>
            <person name="Melis-Arcos F."/>
            <person name="Covarrubias P."/>
            <person name="Cardenas J.P."/>
            <person name="Perez-Donoso J."/>
            <person name="Almonacid D."/>
        </authorList>
    </citation>
    <scope>NUCLEOTIDE SEQUENCE [LARGE SCALE GENOMIC DNA]</scope>
    <source>
        <strain evidence="1 2">DSM 14534</strain>
    </source>
</reference>
<dbReference type="RefSeq" id="WP_154779647.1">
    <property type="nucleotide sequence ID" value="NZ_WMBC01000001.1"/>
</dbReference>
<comment type="caution">
    <text evidence="1">The sequence shown here is derived from an EMBL/GenBank/DDBJ whole genome shotgun (WGS) entry which is preliminary data.</text>
</comment>
<accession>A0A844GHL5</accession>
<protein>
    <submittedName>
        <fullName evidence="1">Uncharacterized protein</fullName>
    </submittedName>
</protein>
<sequence>MKVTEELLEEMKYKDENFSDGLILPDGDYHRITKGHLHGLMALFPETEDEIWKMIPEDDSPLFWLIEKTGCVLTDYNNSIGMKMTPAQKQVFDAMRRHGFLTDDYYDLTKQREKVKKEREEKEQAQKS</sequence>
<evidence type="ECO:0000313" key="1">
    <source>
        <dbReference type="EMBL" id="MTD60220.1"/>
    </source>
</evidence>